<sequence>MAARLTIYSGWREWQAGIQFCTDGGNGGRVYNSLWVEEKFAGIDTPPPICVRLAGVYHSVCVKDSGGQVFNIFLYSEFFQPTACNVPPGAAAGSASTPAPVRSPLLLFADSSSLPRSLLRVAIIRARIVTAYRHCHYTTRSSAR</sequence>
<proteinExistence type="predicted"/>
<accession>A0A0V1KKA1</accession>
<dbReference type="AlphaFoldDB" id="A0A0V1KKA1"/>
<comment type="caution">
    <text evidence="1">The sequence shown here is derived from an EMBL/GenBank/DDBJ whole genome shotgun (WGS) entry which is preliminary data.</text>
</comment>
<organism evidence="1 2">
    <name type="scientific">Trichinella nativa</name>
    <dbReference type="NCBI Taxonomy" id="6335"/>
    <lineage>
        <taxon>Eukaryota</taxon>
        <taxon>Metazoa</taxon>
        <taxon>Ecdysozoa</taxon>
        <taxon>Nematoda</taxon>
        <taxon>Enoplea</taxon>
        <taxon>Dorylaimia</taxon>
        <taxon>Trichinellida</taxon>
        <taxon>Trichinellidae</taxon>
        <taxon>Trichinella</taxon>
    </lineage>
</organism>
<gene>
    <name evidence="1" type="ORF">T02_9401</name>
</gene>
<reference evidence="1 2" key="1">
    <citation type="submission" date="2015-05" db="EMBL/GenBank/DDBJ databases">
        <title>Evolution of Trichinella species and genotypes.</title>
        <authorList>
            <person name="Korhonen P.K."/>
            <person name="Edoardo P."/>
            <person name="Giuseppe L.R."/>
            <person name="Gasser R.B."/>
        </authorList>
    </citation>
    <scope>NUCLEOTIDE SEQUENCE [LARGE SCALE GENOMIC DNA]</scope>
    <source>
        <strain evidence="1">ISS10</strain>
    </source>
</reference>
<protein>
    <submittedName>
        <fullName evidence="1">Uncharacterized protein</fullName>
    </submittedName>
</protein>
<keyword evidence="2" id="KW-1185">Reference proteome</keyword>
<evidence type="ECO:0000313" key="1">
    <source>
        <dbReference type="EMBL" id="KRZ47753.1"/>
    </source>
</evidence>
<evidence type="ECO:0000313" key="2">
    <source>
        <dbReference type="Proteomes" id="UP000054721"/>
    </source>
</evidence>
<name>A0A0V1KKA1_9BILA</name>
<dbReference type="EMBL" id="JYDW01000582">
    <property type="protein sequence ID" value="KRZ47753.1"/>
    <property type="molecule type" value="Genomic_DNA"/>
</dbReference>
<dbReference type="Proteomes" id="UP000054721">
    <property type="component" value="Unassembled WGS sequence"/>
</dbReference>